<dbReference type="Proteomes" id="UP001066276">
    <property type="component" value="Chromosome 3_2"/>
</dbReference>
<name>A0AAV7TM70_PLEWA</name>
<dbReference type="EMBL" id="JANPWB010000006">
    <property type="protein sequence ID" value="KAJ1177538.1"/>
    <property type="molecule type" value="Genomic_DNA"/>
</dbReference>
<feature type="non-terminal residue" evidence="1">
    <location>
        <position position="67"/>
    </location>
</feature>
<organism evidence="1 2">
    <name type="scientific">Pleurodeles waltl</name>
    <name type="common">Iberian ribbed newt</name>
    <dbReference type="NCBI Taxonomy" id="8319"/>
    <lineage>
        <taxon>Eukaryota</taxon>
        <taxon>Metazoa</taxon>
        <taxon>Chordata</taxon>
        <taxon>Craniata</taxon>
        <taxon>Vertebrata</taxon>
        <taxon>Euteleostomi</taxon>
        <taxon>Amphibia</taxon>
        <taxon>Batrachia</taxon>
        <taxon>Caudata</taxon>
        <taxon>Salamandroidea</taxon>
        <taxon>Salamandridae</taxon>
        <taxon>Pleurodelinae</taxon>
        <taxon>Pleurodeles</taxon>
    </lineage>
</organism>
<reference evidence="1" key="1">
    <citation type="journal article" date="2022" name="bioRxiv">
        <title>Sequencing and chromosome-scale assembly of the giantPleurodeles waltlgenome.</title>
        <authorList>
            <person name="Brown T."/>
            <person name="Elewa A."/>
            <person name="Iarovenko S."/>
            <person name="Subramanian E."/>
            <person name="Araus A.J."/>
            <person name="Petzold A."/>
            <person name="Susuki M."/>
            <person name="Suzuki K.-i.T."/>
            <person name="Hayashi T."/>
            <person name="Toyoda A."/>
            <person name="Oliveira C."/>
            <person name="Osipova E."/>
            <person name="Leigh N.D."/>
            <person name="Simon A."/>
            <person name="Yun M.H."/>
        </authorList>
    </citation>
    <scope>NUCLEOTIDE SEQUENCE</scope>
    <source>
        <strain evidence="1">20211129_DDA</strain>
        <tissue evidence="1">Liver</tissue>
    </source>
</reference>
<feature type="non-terminal residue" evidence="1">
    <location>
        <position position="1"/>
    </location>
</feature>
<dbReference type="AlphaFoldDB" id="A0AAV7TM70"/>
<sequence>VECACSMLLEHIFDAEGPRSARRALSLAPARSGLRSSLATDPRRTSGLCCLGERGGPWLLNKGSTTA</sequence>
<accession>A0AAV7TM70</accession>
<gene>
    <name evidence="1" type="ORF">NDU88_002793</name>
</gene>
<evidence type="ECO:0000313" key="1">
    <source>
        <dbReference type="EMBL" id="KAJ1177538.1"/>
    </source>
</evidence>
<evidence type="ECO:0000313" key="2">
    <source>
        <dbReference type="Proteomes" id="UP001066276"/>
    </source>
</evidence>
<proteinExistence type="predicted"/>
<keyword evidence="2" id="KW-1185">Reference proteome</keyword>
<protein>
    <submittedName>
        <fullName evidence="1">Uncharacterized protein</fullName>
    </submittedName>
</protein>
<comment type="caution">
    <text evidence="1">The sequence shown here is derived from an EMBL/GenBank/DDBJ whole genome shotgun (WGS) entry which is preliminary data.</text>
</comment>